<reference evidence="3" key="1">
    <citation type="journal article" date="2019" name="bioRxiv">
        <title>Genomics, evolutionary history and diagnostics of the Alternaria alternata species group including apple and Asian pear pathotypes.</title>
        <authorList>
            <person name="Armitage A.D."/>
            <person name="Cockerton H.M."/>
            <person name="Sreenivasaprasad S."/>
            <person name="Woodhall J.W."/>
            <person name="Lane C.R."/>
            <person name="Harrison R.J."/>
            <person name="Clarkson J.P."/>
        </authorList>
    </citation>
    <scope>NUCLEOTIDE SEQUENCE [LARGE SCALE GENOMIC DNA]</scope>
    <source>
        <strain evidence="3">FERA 1177</strain>
    </source>
</reference>
<gene>
    <name evidence="2" type="ORF">AA0117_g10710</name>
</gene>
<sequence>MKFFAVIFATFLMGLVSADGGNTNCAPNQCLCETVFGRNAGDHEGTVFTCQDNPNNKDCLKICG</sequence>
<accession>A0A4Q4N3T1</accession>
<keyword evidence="1" id="KW-0732">Signal</keyword>
<organism evidence="2 3">
    <name type="scientific">Alternaria alternata</name>
    <name type="common">Alternaria rot fungus</name>
    <name type="synonym">Torula alternata</name>
    <dbReference type="NCBI Taxonomy" id="5599"/>
    <lineage>
        <taxon>Eukaryota</taxon>
        <taxon>Fungi</taxon>
        <taxon>Dikarya</taxon>
        <taxon>Ascomycota</taxon>
        <taxon>Pezizomycotina</taxon>
        <taxon>Dothideomycetes</taxon>
        <taxon>Pleosporomycetidae</taxon>
        <taxon>Pleosporales</taxon>
        <taxon>Pleosporineae</taxon>
        <taxon>Pleosporaceae</taxon>
        <taxon>Alternaria</taxon>
        <taxon>Alternaria sect. Alternaria</taxon>
        <taxon>Alternaria alternata complex</taxon>
    </lineage>
</organism>
<proteinExistence type="predicted"/>
<feature type="signal peptide" evidence="1">
    <location>
        <begin position="1"/>
        <end position="18"/>
    </location>
</feature>
<evidence type="ECO:0000313" key="3">
    <source>
        <dbReference type="Proteomes" id="UP000291422"/>
    </source>
</evidence>
<dbReference type="Proteomes" id="UP000291422">
    <property type="component" value="Unassembled WGS sequence"/>
</dbReference>
<comment type="caution">
    <text evidence="2">The sequence shown here is derived from an EMBL/GenBank/DDBJ whole genome shotgun (WGS) entry which is preliminary data.</text>
</comment>
<feature type="chain" id="PRO_5020592329" evidence="1">
    <location>
        <begin position="19"/>
        <end position="64"/>
    </location>
</feature>
<dbReference type="AlphaFoldDB" id="A0A4Q4N3T1"/>
<evidence type="ECO:0000313" key="2">
    <source>
        <dbReference type="EMBL" id="RYN70244.1"/>
    </source>
</evidence>
<evidence type="ECO:0000256" key="1">
    <source>
        <dbReference type="SAM" id="SignalP"/>
    </source>
</evidence>
<name>A0A4Q4N3T1_ALTAL</name>
<dbReference type="EMBL" id="PDXD01000042">
    <property type="protein sequence ID" value="RYN70244.1"/>
    <property type="molecule type" value="Genomic_DNA"/>
</dbReference>
<protein>
    <submittedName>
        <fullName evidence="2">Uncharacterized protein</fullName>
    </submittedName>
</protein>